<keyword evidence="6" id="KW-0496">Mitochondrion</keyword>
<proteinExistence type="inferred from homology"/>
<dbReference type="Proteomes" id="UP000326924">
    <property type="component" value="Unassembled WGS sequence"/>
</dbReference>
<dbReference type="Gene3D" id="1.50.40.10">
    <property type="entry name" value="Mitochondrial carrier domain"/>
    <property type="match status" value="1"/>
</dbReference>
<keyword evidence="5" id="KW-0677">Repeat</keyword>
<evidence type="ECO:0000256" key="10">
    <source>
        <dbReference type="RuleBase" id="RU000488"/>
    </source>
</evidence>
<sequence length="263" mass="28224">MPNTDVLLSGAFAALTVDLLVYPLDTLKTRLQSRTHRQLPKLRGLYQGLGPVILATLPSAGIFFSTYEFARSRLPSHALSDSAASALAEVCSCAILTPAEVIKQNAQVVEQPGGSASLRALRNIRRPRDLWTGYAALVARNLPYTALQFPMFELLKRRLVSKRAGVVETTVWAGVAAGSAGAVAAVVTTPVDVVKTRIMLSVGHKRSVKEVVGEVLSEEGVRGLFRGGALRAVWTMFGAGLYLGVYEGCKVWFGNGRKDQAVA</sequence>
<evidence type="ECO:0000256" key="3">
    <source>
        <dbReference type="ARBA" id="ARBA00022448"/>
    </source>
</evidence>
<dbReference type="PROSITE" id="PS50920">
    <property type="entry name" value="SOLCAR"/>
    <property type="match status" value="3"/>
</dbReference>
<feature type="transmembrane region" description="Helical" evidence="11">
    <location>
        <begin position="45"/>
        <end position="67"/>
    </location>
</feature>
<protein>
    <submittedName>
        <fullName evidence="12">Mitochondrial carrier protein-like protein</fullName>
    </submittedName>
</protein>
<evidence type="ECO:0000256" key="1">
    <source>
        <dbReference type="ARBA" id="ARBA00004141"/>
    </source>
</evidence>
<dbReference type="AlphaFoldDB" id="A0A5J5EN59"/>
<evidence type="ECO:0000256" key="11">
    <source>
        <dbReference type="SAM" id="Phobius"/>
    </source>
</evidence>
<reference evidence="12 13" key="1">
    <citation type="submission" date="2019-09" db="EMBL/GenBank/DDBJ databases">
        <title>Draft genome of the ectomycorrhizal ascomycete Sphaerosporella brunnea.</title>
        <authorList>
            <consortium name="DOE Joint Genome Institute"/>
            <person name="Benucci G.M."/>
            <person name="Marozzi G."/>
            <person name="Antonielli L."/>
            <person name="Sanchez S."/>
            <person name="Marco P."/>
            <person name="Wang X."/>
            <person name="Falini L.B."/>
            <person name="Barry K."/>
            <person name="Haridas S."/>
            <person name="Lipzen A."/>
            <person name="Labutti K."/>
            <person name="Grigoriev I.V."/>
            <person name="Murat C."/>
            <person name="Martin F."/>
            <person name="Albertini E."/>
            <person name="Donnini D."/>
            <person name="Bonito G."/>
        </authorList>
    </citation>
    <scope>NUCLEOTIDE SEQUENCE [LARGE SCALE GENOMIC DNA]</scope>
    <source>
        <strain evidence="12 13">Sb_GMNB300</strain>
    </source>
</reference>
<dbReference type="OrthoDB" id="250329at2759"/>
<feature type="transmembrane region" description="Helical" evidence="11">
    <location>
        <begin position="6"/>
        <end position="24"/>
    </location>
</feature>
<dbReference type="PANTHER" id="PTHR45667">
    <property type="entry name" value="S-ADENOSYLMETHIONINE MITOCHONDRIAL CARRIER PROTEIN"/>
    <property type="match status" value="1"/>
</dbReference>
<feature type="repeat" description="Solcar" evidence="9">
    <location>
        <begin position="1"/>
        <end position="73"/>
    </location>
</feature>
<evidence type="ECO:0000256" key="8">
    <source>
        <dbReference type="ARBA" id="ARBA00023136"/>
    </source>
</evidence>
<keyword evidence="8 9" id="KW-0472">Membrane</keyword>
<keyword evidence="4 9" id="KW-0812">Transmembrane</keyword>
<evidence type="ECO:0000256" key="7">
    <source>
        <dbReference type="ARBA" id="ARBA00022989"/>
    </source>
</evidence>
<evidence type="ECO:0000256" key="5">
    <source>
        <dbReference type="ARBA" id="ARBA00022737"/>
    </source>
</evidence>
<keyword evidence="13" id="KW-1185">Reference proteome</keyword>
<organism evidence="12 13">
    <name type="scientific">Sphaerosporella brunnea</name>
    <dbReference type="NCBI Taxonomy" id="1250544"/>
    <lineage>
        <taxon>Eukaryota</taxon>
        <taxon>Fungi</taxon>
        <taxon>Dikarya</taxon>
        <taxon>Ascomycota</taxon>
        <taxon>Pezizomycotina</taxon>
        <taxon>Pezizomycetes</taxon>
        <taxon>Pezizales</taxon>
        <taxon>Pyronemataceae</taxon>
        <taxon>Sphaerosporella</taxon>
    </lineage>
</organism>
<comment type="caution">
    <text evidence="12">The sequence shown here is derived from an EMBL/GenBank/DDBJ whole genome shotgun (WGS) entry which is preliminary data.</text>
</comment>
<comment type="subcellular location">
    <subcellularLocation>
        <location evidence="1">Membrane</location>
        <topology evidence="1">Multi-pass membrane protein</topology>
    </subcellularLocation>
</comment>
<feature type="repeat" description="Solcar" evidence="9">
    <location>
        <begin position="168"/>
        <end position="252"/>
    </location>
</feature>
<evidence type="ECO:0000256" key="2">
    <source>
        <dbReference type="ARBA" id="ARBA00006375"/>
    </source>
</evidence>
<evidence type="ECO:0000313" key="13">
    <source>
        <dbReference type="Proteomes" id="UP000326924"/>
    </source>
</evidence>
<keyword evidence="3 10" id="KW-0813">Transport</keyword>
<dbReference type="GO" id="GO:0016020">
    <property type="term" value="C:membrane"/>
    <property type="evidence" value="ECO:0007669"/>
    <property type="project" value="UniProtKB-SubCell"/>
</dbReference>
<evidence type="ECO:0000256" key="4">
    <source>
        <dbReference type="ARBA" id="ARBA00022692"/>
    </source>
</evidence>
<dbReference type="SUPFAM" id="SSF103506">
    <property type="entry name" value="Mitochondrial carrier"/>
    <property type="match status" value="1"/>
</dbReference>
<name>A0A5J5EN59_9PEZI</name>
<dbReference type="InterPro" id="IPR018108">
    <property type="entry name" value="MCP_transmembrane"/>
</dbReference>
<feature type="repeat" description="Solcar" evidence="9">
    <location>
        <begin position="76"/>
        <end position="158"/>
    </location>
</feature>
<dbReference type="Pfam" id="PF00153">
    <property type="entry name" value="Mito_carr"/>
    <property type="match status" value="4"/>
</dbReference>
<dbReference type="InterPro" id="IPR023395">
    <property type="entry name" value="MCP_dom_sf"/>
</dbReference>
<evidence type="ECO:0000256" key="9">
    <source>
        <dbReference type="PROSITE-ProRule" id="PRU00282"/>
    </source>
</evidence>
<dbReference type="EMBL" id="VXIS01000198">
    <property type="protein sequence ID" value="KAA8897465.1"/>
    <property type="molecule type" value="Genomic_DNA"/>
</dbReference>
<gene>
    <name evidence="12" type="ORF">FN846DRAFT_816697</name>
</gene>
<keyword evidence="6" id="KW-0999">Mitochondrion inner membrane</keyword>
<evidence type="ECO:0000256" key="6">
    <source>
        <dbReference type="ARBA" id="ARBA00022792"/>
    </source>
</evidence>
<evidence type="ECO:0000313" key="12">
    <source>
        <dbReference type="EMBL" id="KAA8897465.1"/>
    </source>
</evidence>
<keyword evidence="7 11" id="KW-1133">Transmembrane helix</keyword>
<accession>A0A5J5EN59</accession>
<comment type="similarity">
    <text evidence="2 10">Belongs to the mitochondrial carrier (TC 2.A.29) family.</text>
</comment>
<dbReference type="InParanoid" id="A0A5J5EN59"/>